<dbReference type="Proteomes" id="UP000007382">
    <property type="component" value="Chromosome"/>
</dbReference>
<dbReference type="PANTHER" id="PTHR34610:SF3">
    <property type="entry name" value="SSL7007 PROTEIN"/>
    <property type="match status" value="1"/>
</dbReference>
<dbReference type="InterPro" id="IPR002716">
    <property type="entry name" value="PIN_dom"/>
</dbReference>
<dbReference type="eggNOG" id="COG1569">
    <property type="taxonomic scope" value="Bacteria"/>
</dbReference>
<dbReference type="PATRIC" id="fig|1162668.3.peg.1539"/>
<dbReference type="OrthoDB" id="271187at2"/>
<dbReference type="PANTHER" id="PTHR34610">
    <property type="entry name" value="SSL7007 PROTEIN"/>
    <property type="match status" value="1"/>
</dbReference>
<feature type="domain" description="PIN" evidence="1">
    <location>
        <begin position="3"/>
        <end position="115"/>
    </location>
</feature>
<reference evidence="2 3" key="1">
    <citation type="journal article" date="2012" name="J. Bacteriol.">
        <title>Complete Genome Sequence of Leptospirillum ferrooxidans Strain C2-3, Isolated from a Fresh Volcanic Ash Deposit on the Island of Miyake, Japan.</title>
        <authorList>
            <person name="Fujimura R."/>
            <person name="Sato Y."/>
            <person name="Nishizawa T."/>
            <person name="Oshima K."/>
            <person name="Kim S.-W."/>
            <person name="Hattori M."/>
            <person name="Kamijo T."/>
            <person name="Ohta H."/>
        </authorList>
    </citation>
    <scope>NUCLEOTIDE SEQUENCE [LARGE SCALE GENOMIC DNA]</scope>
    <source>
        <strain evidence="2 3">C2-3</strain>
    </source>
</reference>
<reference evidence="3" key="2">
    <citation type="submission" date="2012-03" db="EMBL/GenBank/DDBJ databases">
        <title>The complete genome sequence of the pioneer microbe on fresh volcanic deposit, Leptospirillum ferrooxidans strain C2-3.</title>
        <authorList>
            <person name="Fujimura R."/>
            <person name="Sato Y."/>
            <person name="Nishizawa T."/>
            <person name="Nanba K."/>
            <person name="Oshima K."/>
            <person name="Hattori M."/>
            <person name="Kamijo T."/>
            <person name="Ohta H."/>
        </authorList>
    </citation>
    <scope>NUCLEOTIDE SEQUENCE [LARGE SCALE GENOMIC DNA]</scope>
    <source>
        <strain evidence="3">C2-3</strain>
    </source>
</reference>
<dbReference type="KEGG" id="lfc:LFE_1316"/>
<proteinExistence type="predicted"/>
<dbReference type="STRING" id="1162668.LFE_1316"/>
<organism evidence="2 3">
    <name type="scientific">Leptospirillum ferrooxidans (strain C2-3)</name>
    <dbReference type="NCBI Taxonomy" id="1162668"/>
    <lineage>
        <taxon>Bacteria</taxon>
        <taxon>Pseudomonadati</taxon>
        <taxon>Nitrospirota</taxon>
        <taxon>Nitrospiria</taxon>
        <taxon>Nitrospirales</taxon>
        <taxon>Nitrospiraceae</taxon>
        <taxon>Leptospirillum</taxon>
    </lineage>
</organism>
<accession>I0IP00</accession>
<dbReference type="AlphaFoldDB" id="I0IP00"/>
<sequence>MKKVVLDTSVIVAAMRSASDAGSAHLRLVSLQRIRPLATIALFLEYEDVLKRPENRSVIGMSLDDIDKFLFALASACEPVDVHFRWRPQLKDTDDEMVLEAATNEHADALMTYNLADFQKATECFSLRVVLPGQFLKEISQ</sequence>
<name>I0IP00_LEPFC</name>
<protein>
    <submittedName>
        <fullName evidence="2">Putative PilT domaincontaining protein</fullName>
    </submittedName>
</protein>
<dbReference type="InterPro" id="IPR002850">
    <property type="entry name" value="PIN_toxin-like"/>
</dbReference>
<evidence type="ECO:0000259" key="1">
    <source>
        <dbReference type="Pfam" id="PF13470"/>
    </source>
</evidence>
<gene>
    <name evidence="2" type="ordered locus">LFE_1316</name>
</gene>
<dbReference type="NCBIfam" id="TIGR00305">
    <property type="entry name" value="putative toxin-antitoxin system toxin component, PIN family"/>
    <property type="match status" value="1"/>
</dbReference>
<dbReference type="RefSeq" id="WP_014449488.1">
    <property type="nucleotide sequence ID" value="NC_017094.1"/>
</dbReference>
<dbReference type="SUPFAM" id="SSF88723">
    <property type="entry name" value="PIN domain-like"/>
    <property type="match status" value="1"/>
</dbReference>
<evidence type="ECO:0000313" key="2">
    <source>
        <dbReference type="EMBL" id="BAM06999.1"/>
    </source>
</evidence>
<evidence type="ECO:0000313" key="3">
    <source>
        <dbReference type="Proteomes" id="UP000007382"/>
    </source>
</evidence>
<dbReference type="EMBL" id="AP012342">
    <property type="protein sequence ID" value="BAM06999.1"/>
    <property type="molecule type" value="Genomic_DNA"/>
</dbReference>
<dbReference type="InterPro" id="IPR029060">
    <property type="entry name" value="PIN-like_dom_sf"/>
</dbReference>
<dbReference type="HOGENOM" id="CLU_116617_2_0_0"/>
<keyword evidence="3" id="KW-1185">Reference proteome</keyword>
<dbReference type="Pfam" id="PF13470">
    <property type="entry name" value="PIN_3"/>
    <property type="match status" value="1"/>
</dbReference>